<evidence type="ECO:0000256" key="5">
    <source>
        <dbReference type="ARBA" id="ARBA00023204"/>
    </source>
</evidence>
<reference evidence="9 10" key="1">
    <citation type="submission" date="2018-05" db="EMBL/GenBank/DDBJ databases">
        <title>Genomic Encyclopedia of Type Strains, Phase IV (KMG-IV): sequencing the most valuable type-strain genomes for metagenomic binning, comparative biology and taxonomic classification.</title>
        <authorList>
            <person name="Goeker M."/>
        </authorList>
    </citation>
    <scope>NUCLEOTIDE SEQUENCE [LARGE SCALE GENOMIC DNA]</scope>
    <source>
        <strain evidence="9 10">DSM 16097</strain>
    </source>
</reference>
<dbReference type="EMBL" id="QGGW01000005">
    <property type="protein sequence ID" value="PWK60144.1"/>
    <property type="molecule type" value="Genomic_DNA"/>
</dbReference>
<dbReference type="PANTHER" id="PTHR33991:SF1">
    <property type="entry name" value="DNA REPAIR PROTEIN RECO"/>
    <property type="match status" value="1"/>
</dbReference>
<comment type="caution">
    <text evidence="9">The sequence shown here is derived from an EMBL/GenBank/DDBJ whole genome shotgun (WGS) entry which is preliminary data.</text>
</comment>
<dbReference type="InterPro" id="IPR022572">
    <property type="entry name" value="DNA_rep/recomb_RecO_N"/>
</dbReference>
<comment type="function">
    <text evidence="7">Involved in DNA repair and RecF pathway recombination.</text>
</comment>
<evidence type="ECO:0000256" key="6">
    <source>
        <dbReference type="ARBA" id="ARBA00033409"/>
    </source>
</evidence>
<accession>A0A316GJI1</accession>
<dbReference type="PANTHER" id="PTHR33991">
    <property type="entry name" value="DNA REPAIR PROTEIN RECO"/>
    <property type="match status" value="1"/>
</dbReference>
<dbReference type="NCBIfam" id="TIGR00613">
    <property type="entry name" value="reco"/>
    <property type="match status" value="1"/>
</dbReference>
<evidence type="ECO:0000256" key="3">
    <source>
        <dbReference type="ARBA" id="ARBA00022763"/>
    </source>
</evidence>
<dbReference type="Gene3D" id="2.40.50.140">
    <property type="entry name" value="Nucleic acid-binding proteins"/>
    <property type="match status" value="1"/>
</dbReference>
<comment type="similarity">
    <text evidence="1 7">Belongs to the RecO family.</text>
</comment>
<keyword evidence="5 7" id="KW-0234">DNA repair</keyword>
<evidence type="ECO:0000256" key="7">
    <source>
        <dbReference type="HAMAP-Rule" id="MF_00201"/>
    </source>
</evidence>
<evidence type="ECO:0000256" key="2">
    <source>
        <dbReference type="ARBA" id="ARBA00021310"/>
    </source>
</evidence>
<gene>
    <name evidence="7" type="primary">recO</name>
    <name evidence="9" type="ORF">C7455_105128</name>
</gene>
<evidence type="ECO:0000256" key="4">
    <source>
        <dbReference type="ARBA" id="ARBA00023172"/>
    </source>
</evidence>
<dbReference type="Pfam" id="PF11967">
    <property type="entry name" value="RecO_N"/>
    <property type="match status" value="1"/>
</dbReference>
<proteinExistence type="inferred from homology"/>
<dbReference type="InterPro" id="IPR042242">
    <property type="entry name" value="RecO_C"/>
</dbReference>
<dbReference type="HAMAP" id="MF_00201">
    <property type="entry name" value="RecO"/>
    <property type="match status" value="1"/>
</dbReference>
<organism evidence="9 10">
    <name type="scientific">Roseicyclus mahoneyensis</name>
    <dbReference type="NCBI Taxonomy" id="164332"/>
    <lineage>
        <taxon>Bacteria</taxon>
        <taxon>Pseudomonadati</taxon>
        <taxon>Pseudomonadota</taxon>
        <taxon>Alphaproteobacteria</taxon>
        <taxon>Rhodobacterales</taxon>
        <taxon>Roseobacteraceae</taxon>
        <taxon>Roseicyclus</taxon>
    </lineage>
</organism>
<dbReference type="GO" id="GO:0006302">
    <property type="term" value="P:double-strand break repair"/>
    <property type="evidence" value="ECO:0007669"/>
    <property type="project" value="TreeGrafter"/>
</dbReference>
<sequence length="257" mass="27164">MDKRGTGRICQGMEWRAEGILLGVRRHGEHAAILDLFTEGLGRHMGVVRGGASRKMAPLLQPGAQLDATWRARLDAHLGSYTVDLIRGRAADAMDDRLSLAGLSAVCALLAFALPERHAYPALYARTLVLLDGLGAGRWPEAYLGWELALLEETGFGLDLSACAVTGVTQDLAYVSPRTGRAVSVAGAGDWADRLLPLPGALRGMAGGDPAEVVAGLRTTGHFLTEHLAPSLGDKPLPPARQRLVDLIAARAQPVSG</sequence>
<keyword evidence="4 7" id="KW-0233">DNA recombination</keyword>
<dbReference type="AlphaFoldDB" id="A0A316GJI1"/>
<evidence type="ECO:0000256" key="1">
    <source>
        <dbReference type="ARBA" id="ARBA00007452"/>
    </source>
</evidence>
<dbReference type="InterPro" id="IPR003717">
    <property type="entry name" value="RecO"/>
</dbReference>
<dbReference type="GO" id="GO:0043590">
    <property type="term" value="C:bacterial nucleoid"/>
    <property type="evidence" value="ECO:0007669"/>
    <property type="project" value="TreeGrafter"/>
</dbReference>
<evidence type="ECO:0000313" key="9">
    <source>
        <dbReference type="EMBL" id="PWK60144.1"/>
    </source>
</evidence>
<dbReference type="SUPFAM" id="SSF57863">
    <property type="entry name" value="ArfGap/RecO-like zinc finger"/>
    <property type="match status" value="1"/>
</dbReference>
<keyword evidence="3 7" id="KW-0227">DNA damage</keyword>
<evidence type="ECO:0000259" key="8">
    <source>
        <dbReference type="Pfam" id="PF11967"/>
    </source>
</evidence>
<name>A0A316GJI1_9RHOB</name>
<dbReference type="InterPro" id="IPR012340">
    <property type="entry name" value="NA-bd_OB-fold"/>
</dbReference>
<feature type="domain" description="DNA replication/recombination mediator RecO N-terminal" evidence="8">
    <location>
        <begin position="13"/>
        <end position="86"/>
    </location>
</feature>
<protein>
    <recommendedName>
        <fullName evidence="2 7">DNA repair protein RecO</fullName>
    </recommendedName>
    <alternativeName>
        <fullName evidence="6 7">Recombination protein O</fullName>
    </alternativeName>
</protein>
<dbReference type="GO" id="GO:0006310">
    <property type="term" value="P:DNA recombination"/>
    <property type="evidence" value="ECO:0007669"/>
    <property type="project" value="UniProtKB-UniRule"/>
</dbReference>
<dbReference type="Gene3D" id="1.20.1440.120">
    <property type="entry name" value="Recombination protein O, C-terminal domain"/>
    <property type="match status" value="1"/>
</dbReference>
<dbReference type="SUPFAM" id="SSF50249">
    <property type="entry name" value="Nucleic acid-binding proteins"/>
    <property type="match status" value="1"/>
</dbReference>
<dbReference type="Pfam" id="PF02565">
    <property type="entry name" value="RecO_C"/>
    <property type="match status" value="1"/>
</dbReference>
<keyword evidence="10" id="KW-1185">Reference proteome</keyword>
<dbReference type="InterPro" id="IPR037278">
    <property type="entry name" value="ARFGAP/RecO"/>
</dbReference>
<evidence type="ECO:0000313" key="10">
    <source>
        <dbReference type="Proteomes" id="UP000245708"/>
    </source>
</evidence>
<dbReference type="Proteomes" id="UP000245708">
    <property type="component" value="Unassembled WGS sequence"/>
</dbReference>